<comment type="caution">
    <text evidence="2">The sequence shown here is derived from an EMBL/GenBank/DDBJ whole genome shotgun (WGS) entry which is preliminary data.</text>
</comment>
<dbReference type="CDD" id="cd07344">
    <property type="entry name" value="M48_yhfN_like"/>
    <property type="match status" value="1"/>
</dbReference>
<sequence>MKEWSLRLHDLEFTVRESPRRKTVSLGIERDGQLLVLAAQGTSQHQLEEFIESRLDWLYGKLSQKTDLYRPAPQREYVNGEGFLYAGRSYRLHRVNHCADGSVLKLTGQWFELLDSEVGRGRQHFVNWYTAQLEEWAQRQVQRLSPRLRLTPKAVSVADLGYRWGAASRTGAVTLHWRVALLPQKIAEYVLLHELVHLEFHHHRPPFWERLEVLLPDYQERKQWLAKHGAEYDL</sequence>
<proteinExistence type="predicted"/>
<dbReference type="Gene3D" id="3.30.2010.10">
    <property type="entry name" value="Metalloproteases ('zincins'), catalytic domain"/>
    <property type="match status" value="1"/>
</dbReference>
<dbReference type="InterPro" id="IPR053136">
    <property type="entry name" value="UTP_pyrophosphatase-like"/>
</dbReference>
<evidence type="ECO:0000313" key="2">
    <source>
        <dbReference type="EMBL" id="MFC3860182.1"/>
    </source>
</evidence>
<gene>
    <name evidence="2" type="ORF">ACFOPQ_05310</name>
</gene>
<feature type="domain" description="YgjP-like metallopeptidase" evidence="1">
    <location>
        <begin position="22"/>
        <end position="228"/>
    </location>
</feature>
<evidence type="ECO:0000313" key="3">
    <source>
        <dbReference type="Proteomes" id="UP001595748"/>
    </source>
</evidence>
<evidence type="ECO:0000259" key="1">
    <source>
        <dbReference type="Pfam" id="PF01863"/>
    </source>
</evidence>
<protein>
    <submittedName>
        <fullName evidence="2">M48 family metallopeptidase</fullName>
    </submittedName>
</protein>
<dbReference type="PANTHER" id="PTHR30399">
    <property type="entry name" value="UNCHARACTERIZED PROTEIN YGJP"/>
    <property type="match status" value="1"/>
</dbReference>
<dbReference type="RefSeq" id="WP_380076331.1">
    <property type="nucleotide sequence ID" value="NZ_JBHRZF010000047.1"/>
</dbReference>
<dbReference type="Proteomes" id="UP001595748">
    <property type="component" value="Unassembled WGS sequence"/>
</dbReference>
<dbReference type="Pfam" id="PF01863">
    <property type="entry name" value="YgjP-like"/>
    <property type="match status" value="1"/>
</dbReference>
<dbReference type="InterPro" id="IPR002725">
    <property type="entry name" value="YgjP-like_metallopeptidase"/>
</dbReference>
<accession>A0ABV8A3B3</accession>
<name>A0ABV8A3B3_9DEIO</name>
<dbReference type="PANTHER" id="PTHR30399:SF1">
    <property type="entry name" value="UTP PYROPHOSPHATASE"/>
    <property type="match status" value="1"/>
</dbReference>
<organism evidence="2 3">
    <name type="scientific">Deinococcus antarcticus</name>
    <dbReference type="NCBI Taxonomy" id="1298767"/>
    <lineage>
        <taxon>Bacteria</taxon>
        <taxon>Thermotogati</taxon>
        <taxon>Deinococcota</taxon>
        <taxon>Deinococci</taxon>
        <taxon>Deinococcales</taxon>
        <taxon>Deinococcaceae</taxon>
        <taxon>Deinococcus</taxon>
    </lineage>
</organism>
<keyword evidence="3" id="KW-1185">Reference proteome</keyword>
<dbReference type="EMBL" id="JBHRZF010000047">
    <property type="protein sequence ID" value="MFC3860182.1"/>
    <property type="molecule type" value="Genomic_DNA"/>
</dbReference>
<reference evidence="3" key="1">
    <citation type="journal article" date="2019" name="Int. J. Syst. Evol. Microbiol.">
        <title>The Global Catalogue of Microorganisms (GCM) 10K type strain sequencing project: providing services to taxonomists for standard genome sequencing and annotation.</title>
        <authorList>
            <consortium name="The Broad Institute Genomics Platform"/>
            <consortium name="The Broad Institute Genome Sequencing Center for Infectious Disease"/>
            <person name="Wu L."/>
            <person name="Ma J."/>
        </authorList>
    </citation>
    <scope>NUCLEOTIDE SEQUENCE [LARGE SCALE GENOMIC DNA]</scope>
    <source>
        <strain evidence="3">CCTCC AB 2013263</strain>
    </source>
</reference>